<proteinExistence type="predicted"/>
<feature type="domain" description="Phospholipase D N-terminal" evidence="2">
    <location>
        <begin position="49"/>
        <end position="146"/>
    </location>
</feature>
<dbReference type="SUPFAM" id="SSF56300">
    <property type="entry name" value="Metallo-dependent phosphatases"/>
    <property type="match status" value="1"/>
</dbReference>
<dbReference type="Pfam" id="PF09423">
    <property type="entry name" value="PhoD"/>
    <property type="match status" value="1"/>
</dbReference>
<protein>
    <recommendedName>
        <fullName evidence="5">Alkaline phosphatase</fullName>
    </recommendedName>
</protein>
<dbReference type="PANTHER" id="PTHR43606:SF2">
    <property type="entry name" value="ALKALINE PHOSPHATASE FAMILY PROTEIN (AFU_ORTHOLOGUE AFUA_5G03860)"/>
    <property type="match status" value="1"/>
</dbReference>
<dbReference type="InterPro" id="IPR008969">
    <property type="entry name" value="CarboxyPept-like_regulatory"/>
</dbReference>
<dbReference type="Proteomes" id="UP000249616">
    <property type="component" value="Chromosome"/>
</dbReference>
<dbReference type="EMBL" id="CP030073">
    <property type="protein sequence ID" value="AWW41721.1"/>
    <property type="molecule type" value="Genomic_DNA"/>
</dbReference>
<evidence type="ECO:0000313" key="3">
    <source>
        <dbReference type="EMBL" id="AWW41721.1"/>
    </source>
</evidence>
<dbReference type="PROSITE" id="PS51318">
    <property type="entry name" value="TAT"/>
    <property type="match status" value="1"/>
</dbReference>
<dbReference type="InterPro" id="IPR038607">
    <property type="entry name" value="PhoD-like_sf"/>
</dbReference>
<dbReference type="CDD" id="cd07389">
    <property type="entry name" value="MPP_PhoD"/>
    <property type="match status" value="1"/>
</dbReference>
<dbReference type="Gene3D" id="2.60.40.380">
    <property type="entry name" value="Purple acid phosphatase-like, N-terminal"/>
    <property type="match status" value="1"/>
</dbReference>
<dbReference type="SUPFAM" id="SSF49464">
    <property type="entry name" value="Carboxypeptidase regulatory domain-like"/>
    <property type="match status" value="1"/>
</dbReference>
<sequence length="844" mass="90955">MTTSNPLRTLDRRRFLALAGGTLGVLAAGQLSEALSARAAELDPAPFTLGVASGDPDHHSVVLWTRLVPDPLNAETGGMPATPVEVQWEVARDETFQKVVGRGSVTALPESAHTVHVVVDDLAPNRWYWYRFRYDGVHSRTGRTRTMPSPGTKADSMRFAFVSCQSWTGGAYPAYRDLAGQDLDFVLHLGDYIYETSNGGLTEFRRLHALYKTSPDLRAAHARFPFIVTWDDHEVQNNYAADVPGGAGDGRPFLERRGNGYQAYYEHLPLRPEHRPEGPDMPIYRRLRFGKLAEFSVLDTRQYRTDQAYGDGRKEPGPEVWNPTRTMTGFEQEKWLLDGLDHSKARWNVIAQQTIMAAFDYDLGPGKIVNLDQWDGYAGARARILDFVADREVSNPVVLSGDWHTHWVNDLKTDFDDPNSPVVATEFVGTSISSGAGWDADVRAGLVANPHVKFYNGSYRGYVMCEVTPDRWRADLRIVLKGGEAASPAFTLAAFEVRDGIPGAKRIDAGDGLVGRITDRVTGASLANVQVTVTAADGTRFATSTTDTTGEYLAFAPPGEYTVAVNGVGYEPVTAVATVREGVQTRGDVALARAAVRAGTGHSVPGPQSQATASDVVLSNNLLSLAVSAGSQDPQLGAATLGKPLDLAAIGHLDQLDWMNLPYASVAQPRGSNAWQQQTVRSASLEVLSGAGPVASARATGVSTQVADLEVVTTYSVTRDEPWVTAASTFTNRGTAARTFWVGDVLDHDGAGQRSGVAGHGTVTASAPVDFTPTAPWIGMTGSDGQTYGLLYDEPGFTAYACGIWVMSQRQVTLDPGAAFTLRRRIAAVHNGGADDPFAVLADL</sequence>
<name>A0A2Z4J9B6_9ACTN</name>
<evidence type="ECO:0008006" key="5">
    <source>
        <dbReference type="Google" id="ProtNLM"/>
    </source>
</evidence>
<dbReference type="Pfam" id="PF16655">
    <property type="entry name" value="PhoD_N"/>
    <property type="match status" value="1"/>
</dbReference>
<dbReference type="Pfam" id="PF13620">
    <property type="entry name" value="CarboxypepD_reg"/>
    <property type="match status" value="1"/>
</dbReference>
<dbReference type="KEGG" id="scad:DN051_37970"/>
<dbReference type="InterPro" id="IPR052900">
    <property type="entry name" value="Phospholipid_Metab_Enz"/>
</dbReference>
<evidence type="ECO:0000313" key="4">
    <source>
        <dbReference type="Proteomes" id="UP000249616"/>
    </source>
</evidence>
<feature type="domain" description="PhoD-like phosphatase metallophosphatase" evidence="1">
    <location>
        <begin position="159"/>
        <end position="476"/>
    </location>
</feature>
<dbReference type="PANTHER" id="PTHR43606">
    <property type="entry name" value="PHOSPHATASE, PUTATIVE (AFU_ORTHOLOGUE AFUA_6G08710)-RELATED"/>
    <property type="match status" value="1"/>
</dbReference>
<accession>A0A2Z4J9B6</accession>
<gene>
    <name evidence="3" type="ORF">DN051_37970</name>
</gene>
<reference evidence="3 4" key="1">
    <citation type="journal article" date="2019" name="Int. J. Syst. Evol. Microbiol.">
        <title>Streptomyces cadmiisoli sp. nov., a novel actinomycete isolated from cadmium-contaminated soil.</title>
        <authorList>
            <person name="Li K."/>
            <person name="Tang X."/>
            <person name="Zhao J."/>
            <person name="Guo Y."/>
            <person name="Tang Y."/>
            <person name="Gao J."/>
        </authorList>
    </citation>
    <scope>NUCLEOTIDE SEQUENCE [LARGE SCALE GENOMIC DNA]</scope>
    <source>
        <strain evidence="3 4">ZFG47</strain>
    </source>
</reference>
<dbReference type="InterPro" id="IPR006311">
    <property type="entry name" value="TAT_signal"/>
</dbReference>
<keyword evidence="4" id="KW-1185">Reference proteome</keyword>
<evidence type="ECO:0000259" key="2">
    <source>
        <dbReference type="Pfam" id="PF16655"/>
    </source>
</evidence>
<dbReference type="Gene3D" id="3.60.21.70">
    <property type="entry name" value="PhoD-like phosphatase"/>
    <property type="match status" value="1"/>
</dbReference>
<dbReference type="AlphaFoldDB" id="A0A2Z4J9B6"/>
<dbReference type="InterPro" id="IPR018946">
    <property type="entry name" value="PhoD-like_MPP"/>
</dbReference>
<dbReference type="InterPro" id="IPR029052">
    <property type="entry name" value="Metallo-depent_PP-like"/>
</dbReference>
<dbReference type="RefSeq" id="WP_112441383.1">
    <property type="nucleotide sequence ID" value="NZ_CP030073.1"/>
</dbReference>
<evidence type="ECO:0000259" key="1">
    <source>
        <dbReference type="Pfam" id="PF09423"/>
    </source>
</evidence>
<organism evidence="3 4">
    <name type="scientific">Streptomyces cadmiisoli</name>
    <dbReference type="NCBI Taxonomy" id="2184053"/>
    <lineage>
        <taxon>Bacteria</taxon>
        <taxon>Bacillati</taxon>
        <taxon>Actinomycetota</taxon>
        <taxon>Actinomycetes</taxon>
        <taxon>Kitasatosporales</taxon>
        <taxon>Streptomycetaceae</taxon>
        <taxon>Streptomyces</taxon>
        <taxon>Streptomyces aurantiacus group</taxon>
    </lineage>
</organism>
<dbReference type="InterPro" id="IPR032093">
    <property type="entry name" value="PhoD_N"/>
</dbReference>